<dbReference type="SMART" id="SM00530">
    <property type="entry name" value="HTH_XRE"/>
    <property type="match status" value="1"/>
</dbReference>
<organism evidence="4 5">
    <name type="scientific">Romboutsia faecis</name>
    <dbReference type="NCBI Taxonomy" id="2764597"/>
    <lineage>
        <taxon>Bacteria</taxon>
        <taxon>Bacillati</taxon>
        <taxon>Bacillota</taxon>
        <taxon>Clostridia</taxon>
        <taxon>Peptostreptococcales</taxon>
        <taxon>Peptostreptococcaceae</taxon>
        <taxon>Romboutsia</taxon>
    </lineage>
</organism>
<dbReference type="CDD" id="cd00093">
    <property type="entry name" value="HTH_XRE"/>
    <property type="match status" value="1"/>
</dbReference>
<keyword evidence="2" id="KW-0812">Transmembrane</keyword>
<evidence type="ECO:0000256" key="1">
    <source>
        <dbReference type="ARBA" id="ARBA00023125"/>
    </source>
</evidence>
<dbReference type="RefSeq" id="WP_153925852.1">
    <property type="nucleotide sequence ID" value="NZ_JACRWE010000001.1"/>
</dbReference>
<dbReference type="InterPro" id="IPR001387">
    <property type="entry name" value="Cro/C1-type_HTH"/>
</dbReference>
<keyword evidence="2" id="KW-1133">Transmembrane helix</keyword>
<gene>
    <name evidence="4" type="ORF">H8923_03260</name>
</gene>
<evidence type="ECO:0000259" key="3">
    <source>
        <dbReference type="PROSITE" id="PS50943"/>
    </source>
</evidence>
<evidence type="ECO:0000256" key="2">
    <source>
        <dbReference type="SAM" id="Phobius"/>
    </source>
</evidence>
<dbReference type="Pfam" id="PF01381">
    <property type="entry name" value="HTH_3"/>
    <property type="match status" value="1"/>
</dbReference>
<accession>A0ABR7JLF9</accession>
<evidence type="ECO:0000313" key="5">
    <source>
        <dbReference type="Proteomes" id="UP000609849"/>
    </source>
</evidence>
<comment type="caution">
    <text evidence="4">The sequence shown here is derived from an EMBL/GenBank/DDBJ whole genome shotgun (WGS) entry which is preliminary data.</text>
</comment>
<dbReference type="EMBL" id="JACRWE010000001">
    <property type="protein sequence ID" value="MBC5995769.1"/>
    <property type="molecule type" value="Genomic_DNA"/>
</dbReference>
<dbReference type="Proteomes" id="UP000609849">
    <property type="component" value="Unassembled WGS sequence"/>
</dbReference>
<dbReference type="SUPFAM" id="SSF47413">
    <property type="entry name" value="lambda repressor-like DNA-binding domains"/>
    <property type="match status" value="1"/>
</dbReference>
<name>A0ABR7JLF9_9FIRM</name>
<dbReference type="Gene3D" id="1.10.260.40">
    <property type="entry name" value="lambda repressor-like DNA-binding domains"/>
    <property type="match status" value="1"/>
</dbReference>
<evidence type="ECO:0000313" key="4">
    <source>
        <dbReference type="EMBL" id="MBC5995769.1"/>
    </source>
</evidence>
<dbReference type="PANTHER" id="PTHR46558">
    <property type="entry name" value="TRACRIPTIONAL REGULATORY PROTEIN-RELATED-RELATED"/>
    <property type="match status" value="1"/>
</dbReference>
<feature type="transmembrane region" description="Helical" evidence="2">
    <location>
        <begin position="96"/>
        <end position="114"/>
    </location>
</feature>
<reference evidence="4 5" key="1">
    <citation type="submission" date="2020-08" db="EMBL/GenBank/DDBJ databases">
        <authorList>
            <person name="Liu C."/>
            <person name="Sun Q."/>
        </authorList>
    </citation>
    <scope>NUCLEOTIDE SEQUENCE [LARGE SCALE GENOMIC DNA]</scope>
    <source>
        <strain evidence="4 5">NSJ-18</strain>
    </source>
</reference>
<proteinExistence type="predicted"/>
<dbReference type="PROSITE" id="PS50943">
    <property type="entry name" value="HTH_CROC1"/>
    <property type="match status" value="1"/>
</dbReference>
<protein>
    <submittedName>
        <fullName evidence="4">Helix-turn-helix transcriptional regulator</fullName>
    </submittedName>
</protein>
<keyword evidence="5" id="KW-1185">Reference proteome</keyword>
<dbReference type="InterPro" id="IPR010982">
    <property type="entry name" value="Lambda_DNA-bd_dom_sf"/>
</dbReference>
<keyword evidence="1" id="KW-0238">DNA-binding</keyword>
<dbReference type="PANTHER" id="PTHR46558:SF11">
    <property type="entry name" value="HTH-TYPE TRANSCRIPTIONAL REGULATOR XRE"/>
    <property type="match status" value="1"/>
</dbReference>
<keyword evidence="2" id="KW-0472">Membrane</keyword>
<feature type="domain" description="HTH cro/C1-type" evidence="3">
    <location>
        <begin position="7"/>
        <end position="61"/>
    </location>
</feature>
<sequence length="147" mass="16570">MNLGENLKKLRKENNLSQEQLADKLNISRQAISKWESGKAYPDIDNLILLRNIFNTTIDDLVLREDKVDDNKIEVNYSNTDEINYCKGNNAEKDDLSVDLMIGCTIIGMILGTITGNYMWSMAGFIGLGFGFIIEPIGKYLKSSVKK</sequence>
<feature type="transmembrane region" description="Helical" evidence="2">
    <location>
        <begin position="120"/>
        <end position="141"/>
    </location>
</feature>